<dbReference type="Proteomes" id="UP000242219">
    <property type="component" value="Unassembled WGS sequence"/>
</dbReference>
<evidence type="ECO:0000313" key="3">
    <source>
        <dbReference type="EMBL" id="OQD45536.1"/>
    </source>
</evidence>
<dbReference type="EMBL" id="MJUW02000085">
    <property type="protein sequence ID" value="OQD45536.1"/>
    <property type="molecule type" value="Genomic_DNA"/>
</dbReference>
<gene>
    <name evidence="3" type="ORF">BIY37_08005</name>
</gene>
<evidence type="ECO:0000256" key="1">
    <source>
        <dbReference type="ARBA" id="ARBA00007435"/>
    </source>
</evidence>
<evidence type="ECO:0000313" key="4">
    <source>
        <dbReference type="Proteomes" id="UP000242219"/>
    </source>
</evidence>
<dbReference type="Gene3D" id="3.40.1440.10">
    <property type="entry name" value="GIY-YIG endonuclease"/>
    <property type="match status" value="1"/>
</dbReference>
<dbReference type="CDD" id="cd10456">
    <property type="entry name" value="GIY-YIG_UPF0213"/>
    <property type="match status" value="1"/>
</dbReference>
<proteinExistence type="inferred from homology"/>
<dbReference type="InterPro" id="IPR035901">
    <property type="entry name" value="GIY-YIG_endonuc_sf"/>
</dbReference>
<keyword evidence="4" id="KW-1185">Reference proteome</keyword>
<name>A0A1V6LZL9_9BACT</name>
<organism evidence="3 4">
    <name type="scientific">Candidatus Brocadia sapporoensis</name>
    <dbReference type="NCBI Taxonomy" id="392547"/>
    <lineage>
        <taxon>Bacteria</taxon>
        <taxon>Pseudomonadati</taxon>
        <taxon>Planctomycetota</taxon>
        <taxon>Candidatus Brocadiia</taxon>
        <taxon>Candidatus Brocadiales</taxon>
        <taxon>Candidatus Brocadiaceae</taxon>
        <taxon>Candidatus Brocadia</taxon>
    </lineage>
</organism>
<dbReference type="PROSITE" id="PS50164">
    <property type="entry name" value="GIY_YIG"/>
    <property type="match status" value="1"/>
</dbReference>
<sequence length="100" mass="11727">MKSYYIYILQCSDGSYYTGVTNNVERRFYEHQEGLIDGCYTHNKRPLKLMYVKEFSDVREAIAREKQVKGWSRKKKEALIRGDFEKLIELAKKHPSTGSG</sequence>
<protein>
    <recommendedName>
        <fullName evidence="2">GIY-YIG domain-containing protein</fullName>
    </recommendedName>
</protein>
<dbReference type="PANTHER" id="PTHR34477">
    <property type="entry name" value="UPF0213 PROTEIN YHBQ"/>
    <property type="match status" value="1"/>
</dbReference>
<dbReference type="AlphaFoldDB" id="A0A1V6LZL9"/>
<dbReference type="PANTHER" id="PTHR34477:SF1">
    <property type="entry name" value="UPF0213 PROTEIN YHBQ"/>
    <property type="match status" value="1"/>
</dbReference>
<reference evidence="3 4" key="1">
    <citation type="journal article" date="2016" name="Genome Announc.">
        <title>Draft Genome Sequence of the Anaerobic Ammonium-Oxidizing Bacterium 'Candidatus Brocadia sp. 40'.</title>
        <authorList>
            <person name="Ali M."/>
            <person name="Haroon M.F."/>
            <person name="Narita Y."/>
            <person name="Zhang L."/>
            <person name="Rangel Shaw D."/>
            <person name="Okabe S."/>
            <person name="Saikaly P.E."/>
        </authorList>
    </citation>
    <scope>NUCLEOTIDE SEQUENCE [LARGE SCALE GENOMIC DNA]</scope>
    <source>
        <strain evidence="3 4">40</strain>
    </source>
</reference>
<dbReference type="InterPro" id="IPR050190">
    <property type="entry name" value="UPF0213_domain"/>
</dbReference>
<evidence type="ECO:0000259" key="2">
    <source>
        <dbReference type="PROSITE" id="PS50164"/>
    </source>
</evidence>
<dbReference type="Pfam" id="PF01541">
    <property type="entry name" value="GIY-YIG"/>
    <property type="match status" value="1"/>
</dbReference>
<dbReference type="InterPro" id="IPR000305">
    <property type="entry name" value="GIY-YIG_endonuc"/>
</dbReference>
<comment type="caution">
    <text evidence="3">The sequence shown here is derived from an EMBL/GenBank/DDBJ whole genome shotgun (WGS) entry which is preliminary data.</text>
</comment>
<dbReference type="SUPFAM" id="SSF82771">
    <property type="entry name" value="GIY-YIG endonuclease"/>
    <property type="match status" value="1"/>
</dbReference>
<comment type="similarity">
    <text evidence="1">Belongs to the UPF0213 family.</text>
</comment>
<feature type="domain" description="GIY-YIG" evidence="2">
    <location>
        <begin position="2"/>
        <end position="78"/>
    </location>
</feature>
<accession>A0A1V6LZL9</accession>